<dbReference type="Proteomes" id="UP000554837">
    <property type="component" value="Unassembled WGS sequence"/>
</dbReference>
<reference evidence="1 2" key="1">
    <citation type="submission" date="2020-08" db="EMBL/GenBank/DDBJ databases">
        <title>Genomic Encyclopedia of Type Strains, Phase IV (KMG-IV): sequencing the most valuable type-strain genomes for metagenomic binning, comparative biology and taxonomic classification.</title>
        <authorList>
            <person name="Goeker M."/>
        </authorList>
    </citation>
    <scope>NUCLEOTIDE SEQUENCE [LARGE SCALE GENOMIC DNA]</scope>
    <source>
        <strain evidence="1 2">DSM 23958</strain>
    </source>
</reference>
<dbReference type="EMBL" id="JACHHO010000001">
    <property type="protein sequence ID" value="MBB5203161.1"/>
    <property type="molecule type" value="Genomic_DNA"/>
</dbReference>
<dbReference type="AlphaFoldDB" id="A0A840S3B2"/>
<protein>
    <submittedName>
        <fullName evidence="1">Uncharacterized protein</fullName>
    </submittedName>
</protein>
<evidence type="ECO:0000313" key="2">
    <source>
        <dbReference type="Proteomes" id="UP000554837"/>
    </source>
</evidence>
<proteinExistence type="predicted"/>
<comment type="caution">
    <text evidence="1">The sequence shown here is derived from an EMBL/GenBank/DDBJ whole genome shotgun (WGS) entry which is preliminary data.</text>
</comment>
<accession>A0A840S3B2</accession>
<sequence length="307" mass="33427">MLRRLERFRPIAVALILATLGWYASIEFKSPSSKQSEGPETSATDAVNVGGVKLPTASDRQLLPHPDVSPIRGSKSLAAELRTARNLRVFVHEALQRPEQGGHYYAIRALDHCSFLPTVVDLTKGKESAANAHAHKRLQVELNRCEGVLAQFGGLKGLAHNIEARPDRGRDPVRAVYQKLTRNQYGSAAEAVAAAIASEEPQLLFHAMAKYKEAIIEQAAGQKIEWTDALRTLAVRAAGEAAYVRMSNPDPELDAALGCLMTGQWCEPGAVAKEPEPNDPEERAALAEFRRVLNEFVAKQGRSAAGH</sequence>
<gene>
    <name evidence="1" type="ORF">HNQ51_000454</name>
</gene>
<organism evidence="1 2">
    <name type="scientific">Inhella inkyongensis</name>
    <dbReference type="NCBI Taxonomy" id="392593"/>
    <lineage>
        <taxon>Bacteria</taxon>
        <taxon>Pseudomonadati</taxon>
        <taxon>Pseudomonadota</taxon>
        <taxon>Betaproteobacteria</taxon>
        <taxon>Burkholderiales</taxon>
        <taxon>Sphaerotilaceae</taxon>
        <taxon>Inhella</taxon>
    </lineage>
</organism>
<evidence type="ECO:0000313" key="1">
    <source>
        <dbReference type="EMBL" id="MBB5203161.1"/>
    </source>
</evidence>
<name>A0A840S3B2_9BURK</name>
<keyword evidence="2" id="KW-1185">Reference proteome</keyword>
<dbReference type="RefSeq" id="WP_138857766.1">
    <property type="nucleotide sequence ID" value="NZ_CP040709.1"/>
</dbReference>